<dbReference type="NCBIfam" id="NF003424">
    <property type="entry name" value="PRK04885.1"/>
    <property type="match status" value="1"/>
</dbReference>
<dbReference type="Pfam" id="PF01513">
    <property type="entry name" value="NAD_kinase"/>
    <property type="match status" value="1"/>
</dbReference>
<dbReference type="GO" id="GO:0003951">
    <property type="term" value="F:NAD+ kinase activity"/>
    <property type="evidence" value="ECO:0007669"/>
    <property type="project" value="UniProtKB-EC"/>
</dbReference>
<name>A0ABT9ZVM1_9BACI</name>
<dbReference type="InterPro" id="IPR017437">
    <property type="entry name" value="ATP-NAD_kinase_PpnK-typ_C"/>
</dbReference>
<comment type="cofactor">
    <cofactor evidence="8">
        <name>a divalent metal cation</name>
        <dbReference type="ChEBI" id="CHEBI:60240"/>
    </cofactor>
</comment>
<evidence type="ECO:0000256" key="1">
    <source>
        <dbReference type="ARBA" id="ARBA00022679"/>
    </source>
</evidence>
<feature type="binding site" evidence="8">
    <location>
        <position position="51"/>
    </location>
    <ligand>
        <name>NAD(+)</name>
        <dbReference type="ChEBI" id="CHEBI:57540"/>
    </ligand>
</feature>
<dbReference type="Gene3D" id="2.60.200.30">
    <property type="entry name" value="Probable inorganic polyphosphate/atp-NAD kinase, domain 2"/>
    <property type="match status" value="1"/>
</dbReference>
<dbReference type="PANTHER" id="PTHR20275">
    <property type="entry name" value="NAD KINASE"/>
    <property type="match status" value="1"/>
</dbReference>
<keyword evidence="1 8" id="KW-0808">Transferase</keyword>
<keyword evidence="4 8" id="KW-0067">ATP-binding</keyword>
<dbReference type="InterPro" id="IPR016064">
    <property type="entry name" value="NAD/diacylglycerol_kinase_sf"/>
</dbReference>
<comment type="subcellular location">
    <subcellularLocation>
        <location evidence="8">Cytoplasm</location>
    </subcellularLocation>
</comment>
<dbReference type="EC" id="2.7.1.23" evidence="8"/>
<comment type="catalytic activity">
    <reaction evidence="7 8">
        <text>NAD(+) + ATP = ADP + NADP(+) + H(+)</text>
        <dbReference type="Rhea" id="RHEA:18629"/>
        <dbReference type="ChEBI" id="CHEBI:15378"/>
        <dbReference type="ChEBI" id="CHEBI:30616"/>
        <dbReference type="ChEBI" id="CHEBI:57540"/>
        <dbReference type="ChEBI" id="CHEBI:58349"/>
        <dbReference type="ChEBI" id="CHEBI:456216"/>
        <dbReference type="EC" id="2.7.1.23"/>
    </reaction>
</comment>
<dbReference type="SUPFAM" id="SSF111331">
    <property type="entry name" value="NAD kinase/diacylglycerol kinase-like"/>
    <property type="match status" value="1"/>
</dbReference>
<comment type="function">
    <text evidence="8">Involved in the regulation of the intracellular balance of NAD and NADP, and is a key enzyme in the biosynthesis of NADP. Catalyzes specifically the phosphorylation on 2'-hydroxyl of the adenosine moiety of NAD to yield NADP.</text>
</comment>
<dbReference type="HAMAP" id="MF_00361">
    <property type="entry name" value="NAD_kinase"/>
    <property type="match status" value="1"/>
</dbReference>
<evidence type="ECO:0000256" key="2">
    <source>
        <dbReference type="ARBA" id="ARBA00022741"/>
    </source>
</evidence>
<evidence type="ECO:0000256" key="5">
    <source>
        <dbReference type="ARBA" id="ARBA00022857"/>
    </source>
</evidence>
<dbReference type="RefSeq" id="WP_307325216.1">
    <property type="nucleotide sequence ID" value="NZ_JAUSUG010000007.1"/>
</dbReference>
<dbReference type="Gene3D" id="3.40.50.10330">
    <property type="entry name" value="Probable inorganic polyphosphate/atp-NAD kinase, domain 1"/>
    <property type="match status" value="1"/>
</dbReference>
<evidence type="ECO:0000256" key="3">
    <source>
        <dbReference type="ARBA" id="ARBA00022777"/>
    </source>
</evidence>
<gene>
    <name evidence="8" type="primary">nadK</name>
    <name evidence="9" type="ORF">J2S74_002166</name>
</gene>
<proteinExistence type="inferred from homology"/>
<keyword evidence="6 8" id="KW-0520">NAD</keyword>
<evidence type="ECO:0000256" key="7">
    <source>
        <dbReference type="ARBA" id="ARBA00047925"/>
    </source>
</evidence>
<evidence type="ECO:0000256" key="8">
    <source>
        <dbReference type="HAMAP-Rule" id="MF_00361"/>
    </source>
</evidence>
<comment type="caution">
    <text evidence="8">Lacks conserved residue(s) required for the propagation of feature annotation.</text>
</comment>
<keyword evidence="2 8" id="KW-0547">Nucleotide-binding</keyword>
<dbReference type="EMBL" id="JAUSUG010000007">
    <property type="protein sequence ID" value="MDQ0254787.1"/>
    <property type="molecule type" value="Genomic_DNA"/>
</dbReference>
<evidence type="ECO:0000256" key="4">
    <source>
        <dbReference type="ARBA" id="ARBA00022840"/>
    </source>
</evidence>
<dbReference type="Proteomes" id="UP001230005">
    <property type="component" value="Unassembled WGS sequence"/>
</dbReference>
<feature type="binding site" evidence="8">
    <location>
        <position position="147"/>
    </location>
    <ligand>
        <name>NAD(+)</name>
        <dbReference type="ChEBI" id="CHEBI:57540"/>
    </ligand>
</feature>
<evidence type="ECO:0000313" key="9">
    <source>
        <dbReference type="EMBL" id="MDQ0254787.1"/>
    </source>
</evidence>
<evidence type="ECO:0000256" key="6">
    <source>
        <dbReference type="ARBA" id="ARBA00023027"/>
    </source>
</evidence>
<keyword evidence="8" id="KW-0963">Cytoplasm</keyword>
<accession>A0ABT9ZVM1</accession>
<comment type="similarity">
    <text evidence="8">Belongs to the NAD kinase family.</text>
</comment>
<dbReference type="Pfam" id="PF20143">
    <property type="entry name" value="NAD_kinase_C"/>
    <property type="match status" value="1"/>
</dbReference>
<feature type="binding site" evidence="8">
    <location>
        <begin position="160"/>
        <end position="165"/>
    </location>
    <ligand>
        <name>NAD(+)</name>
        <dbReference type="ChEBI" id="CHEBI:57540"/>
    </ligand>
</feature>
<dbReference type="InterPro" id="IPR017438">
    <property type="entry name" value="ATP-NAD_kinase_N"/>
</dbReference>
<keyword evidence="5 8" id="KW-0521">NADP</keyword>
<feature type="binding site" evidence="8">
    <location>
        <position position="184"/>
    </location>
    <ligand>
        <name>NAD(+)</name>
        <dbReference type="ChEBI" id="CHEBI:57540"/>
    </ligand>
</feature>
<keyword evidence="10" id="KW-1185">Reference proteome</keyword>
<dbReference type="PANTHER" id="PTHR20275:SF0">
    <property type="entry name" value="NAD KINASE"/>
    <property type="match status" value="1"/>
</dbReference>
<protein>
    <recommendedName>
        <fullName evidence="8">NAD kinase</fullName>
        <ecNumber evidence="8">2.7.1.23</ecNumber>
    </recommendedName>
    <alternativeName>
        <fullName evidence="8">ATP-dependent NAD kinase</fullName>
    </alternativeName>
</protein>
<feature type="active site" description="Proton acceptor" evidence="8">
    <location>
        <position position="46"/>
    </location>
</feature>
<keyword evidence="3 8" id="KW-0418">Kinase</keyword>
<evidence type="ECO:0000313" key="10">
    <source>
        <dbReference type="Proteomes" id="UP001230005"/>
    </source>
</evidence>
<feature type="binding site" evidence="8">
    <location>
        <begin position="120"/>
        <end position="121"/>
    </location>
    <ligand>
        <name>NAD(+)</name>
        <dbReference type="ChEBI" id="CHEBI:57540"/>
    </ligand>
</feature>
<sequence>MITSFQIVDRGDKESQEMAEKFRATLTDHGFSLSNNPDLVISIGGDGTMLRCFRDYYSPSTAFVGLHTGTLGFYADWSKEEAGLLLHEIQYGKPHFEKCPLIQGTFELLTGEKKTFLSLNEIIIKSNSISTLVLDVKINGEKFESFRGDGILVSTPSGSTAYNHSLMGSIMHPTLDAMQVTEMASINNSVYRTLNRSFILPKEQHLILEFPTIDERAIVGIDGEEYHLKQIKSIHVCVADNKINFARYKPFPFWERVKGKFLKEM</sequence>
<reference evidence="9 10" key="1">
    <citation type="submission" date="2023-07" db="EMBL/GenBank/DDBJ databases">
        <title>Genomic Encyclopedia of Type Strains, Phase IV (KMG-IV): sequencing the most valuable type-strain genomes for metagenomic binning, comparative biology and taxonomic classification.</title>
        <authorList>
            <person name="Goeker M."/>
        </authorList>
    </citation>
    <scope>NUCLEOTIDE SEQUENCE [LARGE SCALE GENOMIC DNA]</scope>
    <source>
        <strain evidence="9 10">DSM 9768</strain>
    </source>
</reference>
<feature type="binding site" evidence="8">
    <location>
        <position position="149"/>
    </location>
    <ligand>
        <name>NAD(+)</name>
        <dbReference type="ChEBI" id="CHEBI:57540"/>
    </ligand>
</feature>
<dbReference type="InterPro" id="IPR002504">
    <property type="entry name" value="NADK"/>
</dbReference>
<comment type="caution">
    <text evidence="9">The sequence shown here is derived from an EMBL/GenBank/DDBJ whole genome shotgun (WGS) entry which is preliminary data.</text>
</comment>
<feature type="binding site" evidence="8">
    <location>
        <begin position="46"/>
        <end position="47"/>
    </location>
    <ligand>
        <name>NAD(+)</name>
        <dbReference type="ChEBI" id="CHEBI:57540"/>
    </ligand>
</feature>
<organism evidence="9 10">
    <name type="scientific">Evansella vedderi</name>
    <dbReference type="NCBI Taxonomy" id="38282"/>
    <lineage>
        <taxon>Bacteria</taxon>
        <taxon>Bacillati</taxon>
        <taxon>Bacillota</taxon>
        <taxon>Bacilli</taxon>
        <taxon>Bacillales</taxon>
        <taxon>Bacillaceae</taxon>
        <taxon>Evansella</taxon>
    </lineage>
</organism>